<sequence length="263" mass="28246">MITTDFSVGSPCWLDLGVRDSAAAKTFYGGVFGWTFQPFGSGEEEFGFFKSDGRNVAALGPLDEDARSAWMIYFSTPDVEAAAAKVRETGGTVRVDPFDVNDQGRMAQFTDPQGAQFGAWQPGKTAGLEKVDEPGSLMWVELYTSDSARAKDFYKGLYGWDFSDMPMPGEESGTYTIIGPSSAPQERMHGGLMQVPAEVLSTAGGNPFWHPVFHTTDCDATIAKVTGLGGRVVMGPEDAEGVGRMAVCLDPFGADFVVLKPSM</sequence>
<reference evidence="2 3" key="1">
    <citation type="journal article" date="2016" name="Front. Microbiol.">
        <title>Comparative Genomics Analysis of Streptomyces Species Reveals Their Adaptation to the Marine Environment and Their Diversity at the Genomic Level.</title>
        <authorList>
            <person name="Tian X."/>
            <person name="Zhang Z."/>
            <person name="Yang T."/>
            <person name="Chen M."/>
            <person name="Li J."/>
            <person name="Chen F."/>
            <person name="Yang J."/>
            <person name="Li W."/>
            <person name="Zhang B."/>
            <person name="Zhang Z."/>
            <person name="Wu J."/>
            <person name="Zhang C."/>
            <person name="Long L."/>
            <person name="Xiao J."/>
        </authorList>
    </citation>
    <scope>NUCLEOTIDE SEQUENCE [LARGE SCALE GENOMIC DNA]</scope>
    <source>
        <strain evidence="2 3">SCSIO 10390</strain>
    </source>
</reference>
<dbReference type="SUPFAM" id="SSF54593">
    <property type="entry name" value="Glyoxalase/Bleomycin resistance protein/Dihydroxybiphenyl dioxygenase"/>
    <property type="match status" value="2"/>
</dbReference>
<dbReference type="PANTHER" id="PTHR33993:SF10">
    <property type="entry name" value="CONSERVED PROTEIN"/>
    <property type="match status" value="1"/>
</dbReference>
<dbReference type="InterPro" id="IPR029068">
    <property type="entry name" value="Glyas_Bleomycin-R_OHBP_Dase"/>
</dbReference>
<evidence type="ECO:0000259" key="1">
    <source>
        <dbReference type="PROSITE" id="PS51819"/>
    </source>
</evidence>
<protein>
    <submittedName>
        <fullName evidence="2">Hydroxylase</fullName>
    </submittedName>
</protein>
<dbReference type="RefSeq" id="WP_070013053.1">
    <property type="nucleotide sequence ID" value="NZ_LJGS01000044.1"/>
</dbReference>
<dbReference type="AlphaFoldDB" id="A0A1E7JNN8"/>
<dbReference type="CDD" id="cd07247">
    <property type="entry name" value="SgaA_N_like"/>
    <property type="match status" value="2"/>
</dbReference>
<dbReference type="InterPro" id="IPR052164">
    <property type="entry name" value="Anthracycline_SecMetBiosynth"/>
</dbReference>
<dbReference type="Gene3D" id="3.10.180.10">
    <property type="entry name" value="2,3-Dihydroxybiphenyl 1,2-Dioxygenase, domain 1"/>
    <property type="match status" value="2"/>
</dbReference>
<organism evidence="2 3">
    <name type="scientific">Streptomyces abyssalis</name>
    <dbReference type="NCBI Taxonomy" id="933944"/>
    <lineage>
        <taxon>Bacteria</taxon>
        <taxon>Bacillati</taxon>
        <taxon>Actinomycetota</taxon>
        <taxon>Actinomycetes</taxon>
        <taxon>Kitasatosporales</taxon>
        <taxon>Streptomycetaceae</taxon>
        <taxon>Streptomyces</taxon>
    </lineage>
</organism>
<keyword evidence="3" id="KW-1185">Reference proteome</keyword>
<dbReference type="PANTHER" id="PTHR33993">
    <property type="entry name" value="GLYOXALASE-RELATED"/>
    <property type="match status" value="1"/>
</dbReference>
<accession>A0A1E7JNN8</accession>
<feature type="domain" description="VOC" evidence="1">
    <location>
        <begin position="136"/>
        <end position="261"/>
    </location>
</feature>
<dbReference type="PATRIC" id="fig|933944.5.peg.435"/>
<evidence type="ECO:0000313" key="3">
    <source>
        <dbReference type="Proteomes" id="UP000176087"/>
    </source>
</evidence>
<dbReference type="InterPro" id="IPR004360">
    <property type="entry name" value="Glyas_Fos-R_dOase_dom"/>
</dbReference>
<gene>
    <name evidence="2" type="ORF">AN215_09425</name>
</gene>
<dbReference type="Proteomes" id="UP000176087">
    <property type="component" value="Unassembled WGS sequence"/>
</dbReference>
<proteinExistence type="predicted"/>
<feature type="domain" description="VOC" evidence="1">
    <location>
        <begin position="10"/>
        <end position="122"/>
    </location>
</feature>
<evidence type="ECO:0000313" key="2">
    <source>
        <dbReference type="EMBL" id="OEU89876.1"/>
    </source>
</evidence>
<dbReference type="PROSITE" id="PS51819">
    <property type="entry name" value="VOC"/>
    <property type="match status" value="2"/>
</dbReference>
<dbReference type="InterPro" id="IPR037523">
    <property type="entry name" value="VOC_core"/>
</dbReference>
<name>A0A1E7JNN8_9ACTN</name>
<dbReference type="OrthoDB" id="9793039at2"/>
<dbReference type="Pfam" id="PF00903">
    <property type="entry name" value="Glyoxalase"/>
    <property type="match status" value="2"/>
</dbReference>
<dbReference type="STRING" id="933944.AN215_09425"/>
<dbReference type="EMBL" id="LJGT01000038">
    <property type="protein sequence ID" value="OEU89876.1"/>
    <property type="molecule type" value="Genomic_DNA"/>
</dbReference>
<comment type="caution">
    <text evidence="2">The sequence shown here is derived from an EMBL/GenBank/DDBJ whole genome shotgun (WGS) entry which is preliminary data.</text>
</comment>